<dbReference type="AlphaFoldDB" id="A0A517ZY26"/>
<evidence type="ECO:0000313" key="3">
    <source>
        <dbReference type="Proteomes" id="UP000319383"/>
    </source>
</evidence>
<proteinExistence type="predicted"/>
<keyword evidence="3" id="KW-1185">Reference proteome</keyword>
<sequence>MINWNERIEEILRRVYETDHDEDKAALEYTDSFQREGLRKAQFVIDRLKGTKSLTDELLKDFTALSVGGADGSDLLAIVKGTSIRRAILLEYDNAAAELANRHTKPLIEAAGGSLHVIVGDAVQQLEPIVARLKTERKRGSTGLLSVFFGVLHELPRRSLKFELRHYISRLATAFNRNLFFLSEPCLPPNVEDEVEVRVSTISEDRLSELLDHINAHLFNNEHEILKLSDGYVRAGFPLVMEMLHKLLRFDTIPRLRHEMGERLTQFTSDQFVAALQIAQPLAFIERTELVSQGFQQAFWSADVELRTINAQPLVTPFSHVRVSAMSLLQQPRLREQEQLDKREQERRAAERRPERPPADLKAFGYADSSLADVDFPMPTDSPVTEIILALRSYSWYKQSPAIEEIFTKLKWTERTVDEAFVLGRNIYQCAEGNENRATEVMNDLRRQLAKIPDGWAVHVLNGMFYEAYFDHEGAFRDIKLKKKHLANLFSIEKIGKFTNSITFIRAALEPHRNRLGVLPNASPERLEAKIVLDLAEDPAVITSITCNGVEQTIPSKEDAADPAWELSYRPVGVENFKSKLGEFWNIPKGRLQVSFDKDVSEIKKTRLPKGRTIQNLQM</sequence>
<dbReference type="RefSeq" id="WP_145380211.1">
    <property type="nucleotide sequence ID" value="NZ_CP036276.1"/>
</dbReference>
<evidence type="ECO:0000256" key="1">
    <source>
        <dbReference type="SAM" id="MobiDB-lite"/>
    </source>
</evidence>
<accession>A0A517ZY26</accession>
<name>A0A517ZY26_9PLAN</name>
<feature type="compositionally biased region" description="Basic and acidic residues" evidence="1">
    <location>
        <begin position="334"/>
        <end position="359"/>
    </location>
</feature>
<dbReference type="Proteomes" id="UP000319383">
    <property type="component" value="Chromosome"/>
</dbReference>
<feature type="region of interest" description="Disordered" evidence="1">
    <location>
        <begin position="334"/>
        <end position="361"/>
    </location>
</feature>
<protein>
    <submittedName>
        <fullName evidence="2">Uncharacterized protein</fullName>
    </submittedName>
</protein>
<gene>
    <name evidence="2" type="ORF">Mal52_59120</name>
</gene>
<dbReference type="EMBL" id="CP036276">
    <property type="protein sequence ID" value="QDU47383.1"/>
    <property type="molecule type" value="Genomic_DNA"/>
</dbReference>
<organism evidence="2 3">
    <name type="scientific">Symmachiella dynata</name>
    <dbReference type="NCBI Taxonomy" id="2527995"/>
    <lineage>
        <taxon>Bacteria</taxon>
        <taxon>Pseudomonadati</taxon>
        <taxon>Planctomycetota</taxon>
        <taxon>Planctomycetia</taxon>
        <taxon>Planctomycetales</taxon>
        <taxon>Planctomycetaceae</taxon>
        <taxon>Symmachiella</taxon>
    </lineage>
</organism>
<reference evidence="2 3" key="1">
    <citation type="submission" date="2019-02" db="EMBL/GenBank/DDBJ databases">
        <title>Deep-cultivation of Planctomycetes and their phenomic and genomic characterization uncovers novel biology.</title>
        <authorList>
            <person name="Wiegand S."/>
            <person name="Jogler M."/>
            <person name="Boedeker C."/>
            <person name="Pinto D."/>
            <person name="Vollmers J."/>
            <person name="Rivas-Marin E."/>
            <person name="Kohn T."/>
            <person name="Peeters S.H."/>
            <person name="Heuer A."/>
            <person name="Rast P."/>
            <person name="Oberbeckmann S."/>
            <person name="Bunk B."/>
            <person name="Jeske O."/>
            <person name="Meyerdierks A."/>
            <person name="Storesund J.E."/>
            <person name="Kallscheuer N."/>
            <person name="Luecker S."/>
            <person name="Lage O.M."/>
            <person name="Pohl T."/>
            <person name="Merkel B.J."/>
            <person name="Hornburger P."/>
            <person name="Mueller R.-W."/>
            <person name="Bruemmer F."/>
            <person name="Labrenz M."/>
            <person name="Spormann A.M."/>
            <person name="Op den Camp H."/>
            <person name="Overmann J."/>
            <person name="Amann R."/>
            <person name="Jetten M.S.M."/>
            <person name="Mascher T."/>
            <person name="Medema M.H."/>
            <person name="Devos D.P."/>
            <person name="Kaster A.-K."/>
            <person name="Ovreas L."/>
            <person name="Rohde M."/>
            <person name="Galperin M.Y."/>
            <person name="Jogler C."/>
        </authorList>
    </citation>
    <scope>NUCLEOTIDE SEQUENCE [LARGE SCALE GENOMIC DNA]</scope>
    <source>
        <strain evidence="2 3">Mal52</strain>
    </source>
</reference>
<evidence type="ECO:0000313" key="2">
    <source>
        <dbReference type="EMBL" id="QDU47383.1"/>
    </source>
</evidence>
<dbReference type="KEGG" id="sdyn:Mal52_59120"/>